<evidence type="ECO:0000313" key="1">
    <source>
        <dbReference type="EMBL" id="OJI84818.1"/>
    </source>
</evidence>
<protein>
    <submittedName>
        <fullName evidence="1">Uncharacterized protein</fullName>
    </submittedName>
</protein>
<proteinExistence type="predicted"/>
<dbReference type="Proteomes" id="UP000184304">
    <property type="component" value="Unassembled WGS sequence"/>
</dbReference>
<dbReference type="AlphaFoldDB" id="A0A1L9N680"/>
<accession>A0A1L9N680</accession>
<dbReference type="EMBL" id="KV878198">
    <property type="protein sequence ID" value="OJI84818.1"/>
    <property type="molecule type" value="Genomic_DNA"/>
</dbReference>
<dbReference type="VEuPathDB" id="FungiDB:ASPTUDRAFT_40859"/>
<name>A0A1L9N680_ASPTC</name>
<organism evidence="1 2">
    <name type="scientific">Aspergillus tubingensis (strain CBS 134.48)</name>
    <dbReference type="NCBI Taxonomy" id="767770"/>
    <lineage>
        <taxon>Eukaryota</taxon>
        <taxon>Fungi</taxon>
        <taxon>Dikarya</taxon>
        <taxon>Ascomycota</taxon>
        <taxon>Pezizomycotina</taxon>
        <taxon>Eurotiomycetes</taxon>
        <taxon>Eurotiomycetidae</taxon>
        <taxon>Eurotiales</taxon>
        <taxon>Aspergillaceae</taxon>
        <taxon>Aspergillus</taxon>
        <taxon>Aspergillus subgen. Circumdati</taxon>
    </lineage>
</organism>
<keyword evidence="2" id="KW-1185">Reference proteome</keyword>
<evidence type="ECO:0000313" key="2">
    <source>
        <dbReference type="Proteomes" id="UP000184304"/>
    </source>
</evidence>
<gene>
    <name evidence="1" type="ORF">ASPTUDRAFT_40859</name>
</gene>
<reference evidence="2" key="1">
    <citation type="journal article" date="2017" name="Genome Biol.">
        <title>Comparative genomics reveals high biological diversity and specific adaptations in the industrially and medically important fungal genus Aspergillus.</title>
        <authorList>
            <person name="de Vries R.P."/>
            <person name="Riley R."/>
            <person name="Wiebenga A."/>
            <person name="Aguilar-Osorio G."/>
            <person name="Amillis S."/>
            <person name="Uchima C.A."/>
            <person name="Anderluh G."/>
            <person name="Asadollahi M."/>
            <person name="Askin M."/>
            <person name="Barry K."/>
            <person name="Battaglia E."/>
            <person name="Bayram O."/>
            <person name="Benocci T."/>
            <person name="Braus-Stromeyer S.A."/>
            <person name="Caldana C."/>
            <person name="Canovas D."/>
            <person name="Cerqueira G.C."/>
            <person name="Chen F."/>
            <person name="Chen W."/>
            <person name="Choi C."/>
            <person name="Clum A."/>
            <person name="Dos Santos R.A."/>
            <person name="Damasio A.R."/>
            <person name="Diallinas G."/>
            <person name="Emri T."/>
            <person name="Fekete E."/>
            <person name="Flipphi M."/>
            <person name="Freyberg S."/>
            <person name="Gallo A."/>
            <person name="Gournas C."/>
            <person name="Habgood R."/>
            <person name="Hainaut M."/>
            <person name="Harispe M.L."/>
            <person name="Henrissat B."/>
            <person name="Hilden K.S."/>
            <person name="Hope R."/>
            <person name="Hossain A."/>
            <person name="Karabika E."/>
            <person name="Karaffa L."/>
            <person name="Karanyi Z."/>
            <person name="Krasevec N."/>
            <person name="Kuo A."/>
            <person name="Kusch H."/>
            <person name="LaButti K."/>
            <person name="Lagendijk E.L."/>
            <person name="Lapidus A."/>
            <person name="Levasseur A."/>
            <person name="Lindquist E."/>
            <person name="Lipzen A."/>
            <person name="Logrieco A.F."/>
            <person name="MacCabe A."/>
            <person name="Maekelae M.R."/>
            <person name="Malavazi I."/>
            <person name="Melin P."/>
            <person name="Meyer V."/>
            <person name="Mielnichuk N."/>
            <person name="Miskei M."/>
            <person name="Molnar A.P."/>
            <person name="Mule G."/>
            <person name="Ngan C.Y."/>
            <person name="Orejas M."/>
            <person name="Orosz E."/>
            <person name="Ouedraogo J.P."/>
            <person name="Overkamp K.M."/>
            <person name="Park H.-S."/>
            <person name="Perrone G."/>
            <person name="Piumi F."/>
            <person name="Punt P.J."/>
            <person name="Ram A.F."/>
            <person name="Ramon A."/>
            <person name="Rauscher S."/>
            <person name="Record E."/>
            <person name="Riano-Pachon D.M."/>
            <person name="Robert V."/>
            <person name="Roehrig J."/>
            <person name="Ruller R."/>
            <person name="Salamov A."/>
            <person name="Salih N.S."/>
            <person name="Samson R.A."/>
            <person name="Sandor E."/>
            <person name="Sanguinetti M."/>
            <person name="Schuetze T."/>
            <person name="Sepcic K."/>
            <person name="Shelest E."/>
            <person name="Sherlock G."/>
            <person name="Sophianopoulou V."/>
            <person name="Squina F.M."/>
            <person name="Sun H."/>
            <person name="Susca A."/>
            <person name="Todd R.B."/>
            <person name="Tsang A."/>
            <person name="Unkles S.E."/>
            <person name="van de Wiele N."/>
            <person name="van Rossen-Uffink D."/>
            <person name="Oliveira J.V."/>
            <person name="Vesth T.C."/>
            <person name="Visser J."/>
            <person name="Yu J.-H."/>
            <person name="Zhou M."/>
            <person name="Andersen M.R."/>
            <person name="Archer D.B."/>
            <person name="Baker S.E."/>
            <person name="Benoit I."/>
            <person name="Brakhage A.A."/>
            <person name="Braus G.H."/>
            <person name="Fischer R."/>
            <person name="Frisvad J.C."/>
            <person name="Goldman G.H."/>
            <person name="Houbraken J."/>
            <person name="Oakley B."/>
            <person name="Pocsi I."/>
            <person name="Scazzocchio C."/>
            <person name="Seiboth B."/>
            <person name="vanKuyk P.A."/>
            <person name="Wortman J."/>
            <person name="Dyer P.S."/>
            <person name="Grigoriev I.V."/>
        </authorList>
    </citation>
    <scope>NUCLEOTIDE SEQUENCE [LARGE SCALE GENOMIC DNA]</scope>
    <source>
        <strain evidence="2">CBS 134.48</strain>
    </source>
</reference>
<sequence length="54" mass="6100">MAPGTQVPWYEHWSDGVYHPPGNWGVVVGKGDLWKTLSGSTMDEDRVQTSVFRH</sequence>